<keyword evidence="1" id="KW-0396">Initiation factor</keyword>
<dbReference type="KEGG" id="cpau:EHF44_25290"/>
<dbReference type="RefSeq" id="WP_124686421.1">
    <property type="nucleotide sequence ID" value="NZ_CP033970.1"/>
</dbReference>
<dbReference type="Proteomes" id="UP000270411">
    <property type="component" value="Chromosome 2"/>
</dbReference>
<proteinExistence type="predicted"/>
<name>A0A3G8H988_9BURK</name>
<organism evidence="1 2">
    <name type="scientific">Cupriavidus pauculus</name>
    <dbReference type="NCBI Taxonomy" id="82633"/>
    <lineage>
        <taxon>Bacteria</taxon>
        <taxon>Pseudomonadati</taxon>
        <taxon>Pseudomonadota</taxon>
        <taxon>Betaproteobacteria</taxon>
        <taxon>Burkholderiales</taxon>
        <taxon>Burkholderiaceae</taxon>
        <taxon>Cupriavidus</taxon>
    </lineage>
</organism>
<reference evidence="2" key="1">
    <citation type="submission" date="2018-11" db="EMBL/GenBank/DDBJ databases">
        <title>FDA dAtabase for Regulatory Grade micrObial Sequences (FDA-ARGOS): Supporting development and validation of Infectious Disease Dx tests.</title>
        <authorList>
            <person name="Goldberg B."/>
            <person name="Campos J."/>
            <person name="Tallon L."/>
            <person name="Sadzewicz L."/>
            <person name="Zhao X."/>
            <person name="Vavikolanu K."/>
            <person name="Mehta A."/>
            <person name="Aluvathingal J."/>
            <person name="Nadendla S."/>
            <person name="Geyer C."/>
            <person name="Nandy P."/>
            <person name="Yan Y."/>
            <person name="Sichtig H."/>
        </authorList>
    </citation>
    <scope>NUCLEOTIDE SEQUENCE [LARGE SCALE GENOMIC DNA]</scope>
    <source>
        <strain evidence="2">FDAARGOS_614</strain>
    </source>
</reference>
<dbReference type="AlphaFoldDB" id="A0A3G8H988"/>
<keyword evidence="1" id="KW-0648">Protein biosynthesis</keyword>
<protein>
    <submittedName>
        <fullName evidence="1">Translation initiation factor 1</fullName>
    </submittedName>
</protein>
<dbReference type="OrthoDB" id="8926444at2"/>
<gene>
    <name evidence="1" type="ORF">EHF44_25290</name>
</gene>
<dbReference type="GO" id="GO:0003743">
    <property type="term" value="F:translation initiation factor activity"/>
    <property type="evidence" value="ECO:0007669"/>
    <property type="project" value="UniProtKB-KW"/>
</dbReference>
<accession>A0A3G8H988</accession>
<evidence type="ECO:0000313" key="2">
    <source>
        <dbReference type="Proteomes" id="UP000270411"/>
    </source>
</evidence>
<evidence type="ECO:0000313" key="1">
    <source>
        <dbReference type="EMBL" id="AZG16690.1"/>
    </source>
</evidence>
<dbReference type="EMBL" id="CP033970">
    <property type="protein sequence ID" value="AZG16690.1"/>
    <property type="molecule type" value="Genomic_DNA"/>
</dbReference>
<sequence>MSNNEEWEELHLTPGGWIAGSYRRTPWPGVDVAPPETGVLTVRRHVTATYCGPSRAVEDRTPTTQDMALIESLLARFGSPEFSI</sequence>